<dbReference type="Proteomes" id="UP000193922">
    <property type="component" value="Unassembled WGS sequence"/>
</dbReference>
<organism evidence="2 3">
    <name type="scientific">Linderina pennispora</name>
    <dbReference type="NCBI Taxonomy" id="61395"/>
    <lineage>
        <taxon>Eukaryota</taxon>
        <taxon>Fungi</taxon>
        <taxon>Fungi incertae sedis</taxon>
        <taxon>Zoopagomycota</taxon>
        <taxon>Kickxellomycotina</taxon>
        <taxon>Kickxellomycetes</taxon>
        <taxon>Kickxellales</taxon>
        <taxon>Kickxellaceae</taxon>
        <taxon>Linderina</taxon>
    </lineage>
</organism>
<feature type="region of interest" description="Disordered" evidence="1">
    <location>
        <begin position="95"/>
        <end position="154"/>
    </location>
</feature>
<dbReference type="SUPFAM" id="SSF54160">
    <property type="entry name" value="Chromo domain-like"/>
    <property type="match status" value="1"/>
</dbReference>
<evidence type="ECO:0000256" key="1">
    <source>
        <dbReference type="SAM" id="MobiDB-lite"/>
    </source>
</evidence>
<evidence type="ECO:0008006" key="4">
    <source>
        <dbReference type="Google" id="ProtNLM"/>
    </source>
</evidence>
<dbReference type="GeneID" id="63805478"/>
<reference evidence="2 3" key="1">
    <citation type="submission" date="2016-07" db="EMBL/GenBank/DDBJ databases">
        <title>Pervasive Adenine N6-methylation of Active Genes in Fungi.</title>
        <authorList>
            <consortium name="DOE Joint Genome Institute"/>
            <person name="Mondo S.J."/>
            <person name="Dannebaum R.O."/>
            <person name="Kuo R.C."/>
            <person name="Labutti K."/>
            <person name="Haridas S."/>
            <person name="Kuo A."/>
            <person name="Salamov A."/>
            <person name="Ahrendt S.R."/>
            <person name="Lipzen A."/>
            <person name="Sullivan W."/>
            <person name="Andreopoulos W.B."/>
            <person name="Clum A."/>
            <person name="Lindquist E."/>
            <person name="Daum C."/>
            <person name="Ramamoorthy G.K."/>
            <person name="Gryganskyi A."/>
            <person name="Culley D."/>
            <person name="Magnuson J.K."/>
            <person name="James T.Y."/>
            <person name="O'Malley M.A."/>
            <person name="Stajich J.E."/>
            <person name="Spatafora J.W."/>
            <person name="Visel A."/>
            <person name="Grigoriev I.V."/>
        </authorList>
    </citation>
    <scope>NUCLEOTIDE SEQUENCE [LARGE SCALE GENOMIC DNA]</scope>
    <source>
        <strain evidence="2 3">ATCC 12442</strain>
    </source>
</reference>
<dbReference type="OrthoDB" id="433924at2759"/>
<evidence type="ECO:0000313" key="3">
    <source>
        <dbReference type="Proteomes" id="UP000193922"/>
    </source>
</evidence>
<comment type="caution">
    <text evidence="2">The sequence shown here is derived from an EMBL/GenBank/DDBJ whole genome shotgun (WGS) entry which is preliminary data.</text>
</comment>
<gene>
    <name evidence="2" type="ORF">DL89DRAFT_270806</name>
</gene>
<accession>A0A1Y1VWF4</accession>
<feature type="compositionally biased region" description="Basic residues" evidence="1">
    <location>
        <begin position="145"/>
        <end position="154"/>
    </location>
</feature>
<proteinExistence type="predicted"/>
<dbReference type="EMBL" id="MCFD01000024">
    <property type="protein sequence ID" value="ORX65627.1"/>
    <property type="molecule type" value="Genomic_DNA"/>
</dbReference>
<dbReference type="RefSeq" id="XP_040739750.1">
    <property type="nucleotide sequence ID" value="XM_040888830.1"/>
</dbReference>
<dbReference type="Gene3D" id="2.40.50.40">
    <property type="match status" value="1"/>
</dbReference>
<sequence>MTSDIQDASVIIQHRVVGDAVEYKVAWADGAHTWEPSSSLADSPEGLAQYWRDHITSNPTMRYFDRDALQVSKPKRLKRRAKPELTPEVDKMARIKGTQQRKELARSRAAMQKPAVASTSKPPPATAQRSREANNVPTKPPLKQTARKSMGRRV</sequence>
<keyword evidence="3" id="KW-1185">Reference proteome</keyword>
<protein>
    <recommendedName>
        <fullName evidence="4">Chromo domain-containing protein</fullName>
    </recommendedName>
</protein>
<dbReference type="CDD" id="cd00024">
    <property type="entry name" value="CD_CSD"/>
    <property type="match status" value="1"/>
</dbReference>
<name>A0A1Y1VWF4_9FUNG</name>
<dbReference type="InterPro" id="IPR016197">
    <property type="entry name" value="Chromo-like_dom_sf"/>
</dbReference>
<evidence type="ECO:0000313" key="2">
    <source>
        <dbReference type="EMBL" id="ORX65627.1"/>
    </source>
</evidence>
<dbReference type="AlphaFoldDB" id="A0A1Y1VWF4"/>